<evidence type="ECO:0000313" key="3">
    <source>
        <dbReference type="EMBL" id="MDI6448807.1"/>
    </source>
</evidence>
<dbReference type="InterPro" id="IPR050463">
    <property type="entry name" value="Gfo/Idh/MocA_oxidrdct_glycsds"/>
</dbReference>
<dbReference type="Gene3D" id="3.30.360.10">
    <property type="entry name" value="Dihydrodipicolinate Reductase, domain 2"/>
    <property type="match status" value="1"/>
</dbReference>
<dbReference type="InterPro" id="IPR006311">
    <property type="entry name" value="TAT_signal"/>
</dbReference>
<evidence type="ECO:0000259" key="2">
    <source>
        <dbReference type="Pfam" id="PF19051"/>
    </source>
</evidence>
<gene>
    <name evidence="3" type="ORF">QJ522_07095</name>
</gene>
<feature type="domain" description="Gfo/Idh/MocA-like oxidoreductase bacterial type C-terminal" evidence="2">
    <location>
        <begin position="218"/>
        <end position="315"/>
    </location>
</feature>
<dbReference type="Proteomes" id="UP001431776">
    <property type="component" value="Unassembled WGS sequence"/>
</dbReference>
<dbReference type="RefSeq" id="WP_349244215.1">
    <property type="nucleotide sequence ID" value="NZ_JASCXX010000006.1"/>
</dbReference>
<accession>A0AAW6TSY1</accession>
<comment type="caution">
    <text evidence="3">The sequence shown here is derived from an EMBL/GenBank/DDBJ whole genome shotgun (WGS) entry which is preliminary data.</text>
</comment>
<dbReference type="Pfam" id="PF01408">
    <property type="entry name" value="GFO_IDH_MocA"/>
    <property type="match status" value="1"/>
</dbReference>
<dbReference type="PROSITE" id="PS51318">
    <property type="entry name" value="TAT"/>
    <property type="match status" value="1"/>
</dbReference>
<keyword evidence="4" id="KW-1185">Reference proteome</keyword>
<evidence type="ECO:0000259" key="1">
    <source>
        <dbReference type="Pfam" id="PF01408"/>
    </source>
</evidence>
<dbReference type="InterPro" id="IPR000683">
    <property type="entry name" value="Gfo/Idh/MocA-like_OxRdtase_N"/>
</dbReference>
<dbReference type="PANTHER" id="PTHR43818">
    <property type="entry name" value="BCDNA.GH03377"/>
    <property type="match status" value="1"/>
</dbReference>
<reference evidence="3" key="1">
    <citation type="submission" date="2023-05" db="EMBL/GenBank/DDBJ databases">
        <title>Anaerotaeda fermentans gen. nov., sp. nov., a novel anaerobic planctomycete of the new family within the order Sedimentisphaerales isolated from Taman Peninsula, Russia.</title>
        <authorList>
            <person name="Khomyakova M.A."/>
            <person name="Merkel A.Y."/>
            <person name="Slobodkin A.I."/>
        </authorList>
    </citation>
    <scope>NUCLEOTIDE SEQUENCE</scope>
    <source>
        <strain evidence="3">M17dextr</strain>
    </source>
</reference>
<dbReference type="SUPFAM" id="SSF55347">
    <property type="entry name" value="Glyceraldehyde-3-phosphate dehydrogenase-like, C-terminal domain"/>
    <property type="match status" value="1"/>
</dbReference>
<dbReference type="SUPFAM" id="SSF51735">
    <property type="entry name" value="NAD(P)-binding Rossmann-fold domains"/>
    <property type="match status" value="1"/>
</dbReference>
<sequence>MMNSNNKTAGTSDLSLSRRHFMGAAAAVAAFTYVPKRVLGQAGGSSANDKMNIAGIGVGGQGAGDLRQVESENIAFLCDVDLNRAGGTIKRYPNAKVYRDFRVMLEKEARNIDAVVIGAPDHIHAPAAIMAMKMGKHVYCEKPMAHTIYEARRMTEVAKETGVVTQMGNQGHAGEGLRLYWEFINDGAIGTVREVHVWSDRAGTAERPWWPQGIGRPTQTIPAPEHLDWDLWLGPAQWRPYAKFSNGRGGEATYAPFNWRGWWDFGCGAIGDMAVHNADPAFFALDLDAPTAVEAETSGVNDETLPIWNIIRFEFPAKGNRPAVKMVWYDGGKLPPRPDDLEEGRNLGDNGILFIGDKGKLLGGSHAGVPRLIPESHMKEYGRPPKTLPRSPGHQKEWIEACKAGKPEDAKSGFWYAGPFTEALLVGNLAVRLQARVEWDTKTLRSPNCPEADNYITKFYRAGYSIM</sequence>
<evidence type="ECO:0000313" key="4">
    <source>
        <dbReference type="Proteomes" id="UP001431776"/>
    </source>
</evidence>
<dbReference type="GO" id="GO:0000166">
    <property type="term" value="F:nucleotide binding"/>
    <property type="evidence" value="ECO:0007669"/>
    <property type="project" value="InterPro"/>
</dbReference>
<protein>
    <submittedName>
        <fullName evidence="3">Gfo/Idh/MocA family oxidoreductase</fullName>
    </submittedName>
</protein>
<feature type="domain" description="Gfo/Idh/MocA-like oxidoreductase N-terminal" evidence="1">
    <location>
        <begin position="53"/>
        <end position="168"/>
    </location>
</feature>
<organism evidence="3 4">
    <name type="scientific">Anaerobaca lacustris</name>
    <dbReference type="NCBI Taxonomy" id="3044600"/>
    <lineage>
        <taxon>Bacteria</taxon>
        <taxon>Pseudomonadati</taxon>
        <taxon>Planctomycetota</taxon>
        <taxon>Phycisphaerae</taxon>
        <taxon>Sedimentisphaerales</taxon>
        <taxon>Anaerobacaceae</taxon>
        <taxon>Anaerobaca</taxon>
    </lineage>
</organism>
<dbReference type="Gene3D" id="3.40.50.720">
    <property type="entry name" value="NAD(P)-binding Rossmann-like Domain"/>
    <property type="match status" value="1"/>
</dbReference>
<dbReference type="InterPro" id="IPR036291">
    <property type="entry name" value="NAD(P)-bd_dom_sf"/>
</dbReference>
<proteinExistence type="predicted"/>
<dbReference type="PANTHER" id="PTHR43818:SF10">
    <property type="entry name" value="NADH-DEPENDENT DEHYDROGENASE-RELATED"/>
    <property type="match status" value="1"/>
</dbReference>
<name>A0AAW6TSY1_9BACT</name>
<dbReference type="InterPro" id="IPR043906">
    <property type="entry name" value="Gfo/Idh/MocA_OxRdtase_bact_C"/>
</dbReference>
<dbReference type="EMBL" id="JASCXX010000006">
    <property type="protein sequence ID" value="MDI6448807.1"/>
    <property type="molecule type" value="Genomic_DNA"/>
</dbReference>
<dbReference type="Pfam" id="PF19051">
    <property type="entry name" value="GFO_IDH_MocA_C2"/>
    <property type="match status" value="1"/>
</dbReference>
<dbReference type="AlphaFoldDB" id="A0AAW6TSY1"/>